<protein>
    <submittedName>
        <fullName evidence="1">Metal-sensitive transcriptional regulator</fullName>
    </submittedName>
</protein>
<dbReference type="Pfam" id="PF02583">
    <property type="entry name" value="Trns_repr_metal"/>
    <property type="match status" value="1"/>
</dbReference>
<dbReference type="GO" id="GO:0003677">
    <property type="term" value="F:DNA binding"/>
    <property type="evidence" value="ECO:0007669"/>
    <property type="project" value="InterPro"/>
</dbReference>
<dbReference type="Gene3D" id="1.20.58.1000">
    <property type="entry name" value="Metal-sensitive repressor, helix protomer"/>
    <property type="match status" value="1"/>
</dbReference>
<dbReference type="RefSeq" id="WP_200090237.1">
    <property type="nucleotide sequence ID" value="NZ_CP054706.1"/>
</dbReference>
<dbReference type="InterPro" id="IPR038390">
    <property type="entry name" value="Metal_Tscrpt_repr_sf"/>
</dbReference>
<name>A0A7T6ZAR6_9BACI</name>
<organism evidence="1 2">
    <name type="scientific">Salicibibacter cibi</name>
    <dbReference type="NCBI Taxonomy" id="2743001"/>
    <lineage>
        <taxon>Bacteria</taxon>
        <taxon>Bacillati</taxon>
        <taxon>Bacillota</taxon>
        <taxon>Bacilli</taxon>
        <taxon>Bacillales</taxon>
        <taxon>Bacillaceae</taxon>
        <taxon>Salicibibacter</taxon>
    </lineage>
</organism>
<dbReference type="AlphaFoldDB" id="A0A7T6ZAR6"/>
<dbReference type="InterPro" id="IPR003735">
    <property type="entry name" value="Metal_Tscrpt_repr"/>
</dbReference>
<dbReference type="GO" id="GO:0045892">
    <property type="term" value="P:negative regulation of DNA-templated transcription"/>
    <property type="evidence" value="ECO:0007669"/>
    <property type="project" value="UniProtKB-ARBA"/>
</dbReference>
<accession>A0A7T6ZAR6</accession>
<dbReference type="Proteomes" id="UP000595349">
    <property type="component" value="Chromosome"/>
</dbReference>
<dbReference type="GO" id="GO:0046872">
    <property type="term" value="F:metal ion binding"/>
    <property type="evidence" value="ECO:0007669"/>
    <property type="project" value="InterPro"/>
</dbReference>
<evidence type="ECO:0000313" key="2">
    <source>
        <dbReference type="Proteomes" id="UP000595349"/>
    </source>
</evidence>
<evidence type="ECO:0000313" key="1">
    <source>
        <dbReference type="EMBL" id="QQK80063.1"/>
    </source>
</evidence>
<dbReference type="KEGG" id="scib:HUG20_09295"/>
<dbReference type="CDD" id="cd10148">
    <property type="entry name" value="CsoR-like_DUF156"/>
    <property type="match status" value="1"/>
</dbReference>
<dbReference type="PANTHER" id="PTHR33677:SF3">
    <property type="entry name" value="COPPER-SENSING TRANSCRIPTIONAL REPRESSOR RICR"/>
    <property type="match status" value="1"/>
</dbReference>
<dbReference type="EMBL" id="CP054706">
    <property type="protein sequence ID" value="QQK80063.1"/>
    <property type="molecule type" value="Genomic_DNA"/>
</dbReference>
<dbReference type="PANTHER" id="PTHR33677">
    <property type="entry name" value="TRANSCRIPTIONAL REPRESSOR FRMR-RELATED"/>
    <property type="match status" value="1"/>
</dbReference>
<keyword evidence="2" id="KW-1185">Reference proteome</keyword>
<gene>
    <name evidence="1" type="ORF">HUG20_09295</name>
</gene>
<proteinExistence type="predicted"/>
<reference evidence="1 2" key="1">
    <citation type="submission" date="2020-06" db="EMBL/GenBank/DDBJ databases">
        <title>Genomic analysis of Salicibibacter sp. NKC21-4.</title>
        <authorList>
            <person name="Oh Y.J."/>
        </authorList>
    </citation>
    <scope>NUCLEOTIDE SEQUENCE [LARGE SCALE GENOMIC DNA]</scope>
    <source>
        <strain evidence="1 2">NKC21-4</strain>
    </source>
</reference>
<sequence>METAQPNKEALLNRLKRIEGQVRGVQKMVDNDKYCVDIFHQISAIQSAKQVSVSLSANAKIINPSRDSLKPNDIYRP</sequence>